<evidence type="ECO:0000256" key="9">
    <source>
        <dbReference type="ARBA" id="ARBA00022777"/>
    </source>
</evidence>
<dbReference type="SMART" id="SM00388">
    <property type="entry name" value="HisKA"/>
    <property type="match status" value="1"/>
</dbReference>
<dbReference type="PROSITE" id="PS50885">
    <property type="entry name" value="HAMP"/>
    <property type="match status" value="1"/>
</dbReference>
<dbReference type="SMART" id="SM00304">
    <property type="entry name" value="HAMP"/>
    <property type="match status" value="1"/>
</dbReference>
<dbReference type="InterPro" id="IPR005467">
    <property type="entry name" value="His_kinase_dom"/>
</dbReference>
<name>A0ABT9Z003_9BACI</name>
<evidence type="ECO:0000256" key="7">
    <source>
        <dbReference type="ARBA" id="ARBA00022692"/>
    </source>
</evidence>
<evidence type="ECO:0000256" key="4">
    <source>
        <dbReference type="ARBA" id="ARBA00022475"/>
    </source>
</evidence>
<keyword evidence="4" id="KW-1003">Cell membrane</keyword>
<dbReference type="CDD" id="cd00082">
    <property type="entry name" value="HisKA"/>
    <property type="match status" value="1"/>
</dbReference>
<keyword evidence="19" id="KW-1185">Reference proteome</keyword>
<keyword evidence="12" id="KW-0902">Two-component regulatory system</keyword>
<dbReference type="EMBL" id="JAUSTZ010000003">
    <property type="protein sequence ID" value="MDQ0225584.1"/>
    <property type="molecule type" value="Genomic_DNA"/>
</dbReference>
<dbReference type="SUPFAM" id="SSF158472">
    <property type="entry name" value="HAMP domain-like"/>
    <property type="match status" value="1"/>
</dbReference>
<feature type="transmembrane region" description="Helical" evidence="15">
    <location>
        <begin position="12"/>
        <end position="34"/>
    </location>
</feature>
<keyword evidence="7 15" id="KW-0812">Transmembrane</keyword>
<dbReference type="Pfam" id="PF02518">
    <property type="entry name" value="HATPase_c"/>
    <property type="match status" value="1"/>
</dbReference>
<evidence type="ECO:0000256" key="14">
    <source>
        <dbReference type="SAM" id="Coils"/>
    </source>
</evidence>
<dbReference type="CDD" id="cd06225">
    <property type="entry name" value="HAMP"/>
    <property type="match status" value="1"/>
</dbReference>
<dbReference type="SUPFAM" id="SSF55874">
    <property type="entry name" value="ATPase domain of HSP90 chaperone/DNA topoisomerase II/histidine kinase"/>
    <property type="match status" value="1"/>
</dbReference>
<comment type="catalytic activity">
    <reaction evidence="1">
        <text>ATP + protein L-histidine = ADP + protein N-phospho-L-histidine.</text>
        <dbReference type="EC" id="2.7.13.3"/>
    </reaction>
</comment>
<sequence>MSRLKKMRIKYIYQLILSHISIIIIAFLILSLLFTHYVENLVYENKVSDLTKYGENILYDFEQIGEEYVLAQYQHVLSSQDVFFSIFDRSGRIVYSIAPNSPIASVTEEDWRKLTSGEKVVTKHNIKWADQEVSLVAIPYINRGEMAGGILLISPISGTREMISELNRYLLYTVLIALSVSFLLSWLLSKVHVNRIEKIRKATSKIAQGNYDVDIPSTNFDEIGEMANDFNEMITKLRAQNEEIDSLEKRRRQFIADVSHEMRTPLTTISGLIEGLKNDMIPEAEKEKGVQLISQETRRLIRLVNENLDYERIRSNQVKLNRENILLSEVLEIIKDHLYQQAENKGIELKLDVDEKSIVYADYDRLIQILINITKNSIQFTNEGTVWLRGKQLDDVTMIEIEDTGIGMDKQEIEFIWRRFYKADISRTSNQFGEFGLGLSIVKRLVELHNGEIFIESTQNKGTKFSIIIPIHG</sequence>
<dbReference type="PANTHER" id="PTHR45528:SF1">
    <property type="entry name" value="SENSOR HISTIDINE KINASE CPXA"/>
    <property type="match status" value="1"/>
</dbReference>
<evidence type="ECO:0000256" key="1">
    <source>
        <dbReference type="ARBA" id="ARBA00000085"/>
    </source>
</evidence>
<evidence type="ECO:0000313" key="19">
    <source>
        <dbReference type="Proteomes" id="UP001232245"/>
    </source>
</evidence>
<evidence type="ECO:0000256" key="2">
    <source>
        <dbReference type="ARBA" id="ARBA00004651"/>
    </source>
</evidence>
<feature type="coiled-coil region" evidence="14">
    <location>
        <begin position="230"/>
        <end position="257"/>
    </location>
</feature>
<keyword evidence="14" id="KW-0175">Coiled coil</keyword>
<evidence type="ECO:0000256" key="11">
    <source>
        <dbReference type="ARBA" id="ARBA00022989"/>
    </source>
</evidence>
<keyword evidence="13 15" id="KW-0472">Membrane</keyword>
<keyword evidence="8" id="KW-0547">Nucleotide-binding</keyword>
<dbReference type="Gene3D" id="6.10.340.10">
    <property type="match status" value="1"/>
</dbReference>
<dbReference type="Gene3D" id="3.30.565.10">
    <property type="entry name" value="Histidine kinase-like ATPase, C-terminal domain"/>
    <property type="match status" value="1"/>
</dbReference>
<dbReference type="SMART" id="SM00387">
    <property type="entry name" value="HATPase_c"/>
    <property type="match status" value="1"/>
</dbReference>
<dbReference type="Pfam" id="PF00512">
    <property type="entry name" value="HisKA"/>
    <property type="match status" value="1"/>
</dbReference>
<comment type="caution">
    <text evidence="18">The sequence shown here is derived from an EMBL/GenBank/DDBJ whole genome shotgun (WGS) entry which is preliminary data.</text>
</comment>
<feature type="domain" description="HAMP" evidence="17">
    <location>
        <begin position="190"/>
        <end position="242"/>
    </location>
</feature>
<keyword evidence="5" id="KW-0597">Phosphoprotein</keyword>
<evidence type="ECO:0000256" key="10">
    <source>
        <dbReference type="ARBA" id="ARBA00022840"/>
    </source>
</evidence>
<accession>A0ABT9Z003</accession>
<dbReference type="PANTHER" id="PTHR45528">
    <property type="entry name" value="SENSOR HISTIDINE KINASE CPXA"/>
    <property type="match status" value="1"/>
</dbReference>
<dbReference type="PRINTS" id="PR00344">
    <property type="entry name" value="BCTRLSENSOR"/>
</dbReference>
<dbReference type="Gene3D" id="1.10.287.130">
    <property type="match status" value="1"/>
</dbReference>
<comment type="subcellular location">
    <subcellularLocation>
        <location evidence="2">Cell membrane</location>
        <topology evidence="2">Multi-pass membrane protein</topology>
    </subcellularLocation>
</comment>
<protein>
    <recommendedName>
        <fullName evidence="3">histidine kinase</fullName>
        <ecNumber evidence="3">2.7.13.3</ecNumber>
    </recommendedName>
</protein>
<reference evidence="18 19" key="1">
    <citation type="submission" date="2023-07" db="EMBL/GenBank/DDBJ databases">
        <title>Genomic Encyclopedia of Type Strains, Phase IV (KMG-IV): sequencing the most valuable type-strain genomes for metagenomic binning, comparative biology and taxonomic classification.</title>
        <authorList>
            <person name="Goeker M."/>
        </authorList>
    </citation>
    <scope>NUCLEOTIDE SEQUENCE [LARGE SCALE GENOMIC DNA]</scope>
    <source>
        <strain evidence="18 19">DSM 17723</strain>
    </source>
</reference>
<dbReference type="InterPro" id="IPR036890">
    <property type="entry name" value="HATPase_C_sf"/>
</dbReference>
<evidence type="ECO:0000259" key="17">
    <source>
        <dbReference type="PROSITE" id="PS50885"/>
    </source>
</evidence>
<dbReference type="SUPFAM" id="SSF47384">
    <property type="entry name" value="Homodimeric domain of signal transducing histidine kinase"/>
    <property type="match status" value="1"/>
</dbReference>
<evidence type="ECO:0000259" key="16">
    <source>
        <dbReference type="PROSITE" id="PS50109"/>
    </source>
</evidence>
<evidence type="ECO:0000256" key="12">
    <source>
        <dbReference type="ARBA" id="ARBA00023012"/>
    </source>
</evidence>
<feature type="domain" description="Histidine kinase" evidence="16">
    <location>
        <begin position="257"/>
        <end position="473"/>
    </location>
</feature>
<organism evidence="18 19">
    <name type="scientific">Metabacillus niabensis</name>
    <dbReference type="NCBI Taxonomy" id="324854"/>
    <lineage>
        <taxon>Bacteria</taxon>
        <taxon>Bacillati</taxon>
        <taxon>Bacillota</taxon>
        <taxon>Bacilli</taxon>
        <taxon>Bacillales</taxon>
        <taxon>Bacillaceae</taxon>
        <taxon>Metabacillus</taxon>
    </lineage>
</organism>
<dbReference type="InterPro" id="IPR004358">
    <property type="entry name" value="Sig_transdc_His_kin-like_C"/>
</dbReference>
<proteinExistence type="predicted"/>
<evidence type="ECO:0000256" key="15">
    <source>
        <dbReference type="SAM" id="Phobius"/>
    </source>
</evidence>
<evidence type="ECO:0000256" key="6">
    <source>
        <dbReference type="ARBA" id="ARBA00022679"/>
    </source>
</evidence>
<dbReference type="Pfam" id="PF00672">
    <property type="entry name" value="HAMP"/>
    <property type="match status" value="1"/>
</dbReference>
<dbReference type="InterPro" id="IPR003594">
    <property type="entry name" value="HATPase_dom"/>
</dbReference>
<dbReference type="InterPro" id="IPR003660">
    <property type="entry name" value="HAMP_dom"/>
</dbReference>
<dbReference type="Proteomes" id="UP001232245">
    <property type="component" value="Unassembled WGS sequence"/>
</dbReference>
<evidence type="ECO:0000313" key="18">
    <source>
        <dbReference type="EMBL" id="MDQ0225584.1"/>
    </source>
</evidence>
<keyword evidence="6" id="KW-0808">Transferase</keyword>
<evidence type="ECO:0000256" key="13">
    <source>
        <dbReference type="ARBA" id="ARBA00023136"/>
    </source>
</evidence>
<keyword evidence="10" id="KW-0067">ATP-binding</keyword>
<dbReference type="EC" id="2.7.13.3" evidence="3"/>
<feature type="transmembrane region" description="Helical" evidence="15">
    <location>
        <begin position="169"/>
        <end position="188"/>
    </location>
</feature>
<dbReference type="InterPro" id="IPR050398">
    <property type="entry name" value="HssS/ArlS-like"/>
</dbReference>
<evidence type="ECO:0000256" key="5">
    <source>
        <dbReference type="ARBA" id="ARBA00022553"/>
    </source>
</evidence>
<dbReference type="InterPro" id="IPR036097">
    <property type="entry name" value="HisK_dim/P_sf"/>
</dbReference>
<keyword evidence="9 18" id="KW-0418">Kinase</keyword>
<dbReference type="GO" id="GO:0016301">
    <property type="term" value="F:kinase activity"/>
    <property type="evidence" value="ECO:0007669"/>
    <property type="project" value="UniProtKB-KW"/>
</dbReference>
<gene>
    <name evidence="18" type="ORF">J2S02_001928</name>
</gene>
<dbReference type="InterPro" id="IPR003661">
    <property type="entry name" value="HisK_dim/P_dom"/>
</dbReference>
<evidence type="ECO:0000256" key="3">
    <source>
        <dbReference type="ARBA" id="ARBA00012438"/>
    </source>
</evidence>
<keyword evidence="11 15" id="KW-1133">Transmembrane helix</keyword>
<evidence type="ECO:0000256" key="8">
    <source>
        <dbReference type="ARBA" id="ARBA00022741"/>
    </source>
</evidence>
<dbReference type="PROSITE" id="PS50109">
    <property type="entry name" value="HIS_KIN"/>
    <property type="match status" value="1"/>
</dbReference>